<organism evidence="7 8">
    <name type="scientific">Lupinus luteus</name>
    <name type="common">European yellow lupine</name>
    <dbReference type="NCBI Taxonomy" id="3873"/>
    <lineage>
        <taxon>Eukaryota</taxon>
        <taxon>Viridiplantae</taxon>
        <taxon>Streptophyta</taxon>
        <taxon>Embryophyta</taxon>
        <taxon>Tracheophyta</taxon>
        <taxon>Spermatophyta</taxon>
        <taxon>Magnoliopsida</taxon>
        <taxon>eudicotyledons</taxon>
        <taxon>Gunneridae</taxon>
        <taxon>Pentapetalae</taxon>
        <taxon>rosids</taxon>
        <taxon>fabids</taxon>
        <taxon>Fabales</taxon>
        <taxon>Fabaceae</taxon>
        <taxon>Papilionoideae</taxon>
        <taxon>50 kb inversion clade</taxon>
        <taxon>genistoids sensu lato</taxon>
        <taxon>core genistoids</taxon>
        <taxon>Genisteae</taxon>
        <taxon>Lupinus</taxon>
    </lineage>
</organism>
<gene>
    <name evidence="7" type="ORF">LLUT_LOCUS18322</name>
</gene>
<dbReference type="EMBL" id="CAXHTB010000012">
    <property type="protein sequence ID" value="CAL0317262.1"/>
    <property type="molecule type" value="Genomic_DNA"/>
</dbReference>
<feature type="signal peptide" evidence="6">
    <location>
        <begin position="1"/>
        <end position="30"/>
    </location>
</feature>
<dbReference type="GO" id="GO:0060320">
    <property type="term" value="P:rejection of self pollen"/>
    <property type="evidence" value="ECO:0007669"/>
    <property type="project" value="UniProtKB-KW"/>
</dbReference>
<evidence type="ECO:0000256" key="6">
    <source>
        <dbReference type="RuleBase" id="RU367044"/>
    </source>
</evidence>
<dbReference type="AlphaFoldDB" id="A0AAV1X8A0"/>
<comment type="subcellular location">
    <subcellularLocation>
        <location evidence="1 6">Secreted</location>
    </subcellularLocation>
</comment>
<evidence type="ECO:0000313" key="8">
    <source>
        <dbReference type="Proteomes" id="UP001497480"/>
    </source>
</evidence>
<name>A0AAV1X8A0_LUPLU</name>
<evidence type="ECO:0000256" key="1">
    <source>
        <dbReference type="ARBA" id="ARBA00004613"/>
    </source>
</evidence>
<dbReference type="PANTHER" id="PTHR31232">
    <property type="match status" value="1"/>
</dbReference>
<protein>
    <recommendedName>
        <fullName evidence="6">S-protein homolog</fullName>
    </recommendedName>
</protein>
<evidence type="ECO:0000313" key="7">
    <source>
        <dbReference type="EMBL" id="CAL0317262.1"/>
    </source>
</evidence>
<evidence type="ECO:0000256" key="2">
    <source>
        <dbReference type="ARBA" id="ARBA00005581"/>
    </source>
</evidence>
<comment type="caution">
    <text evidence="7">The sequence shown here is derived from an EMBL/GenBank/DDBJ whole genome shotgun (WGS) entry which is preliminary data.</text>
</comment>
<keyword evidence="4 6" id="KW-0964">Secreted</keyword>
<evidence type="ECO:0000256" key="3">
    <source>
        <dbReference type="ARBA" id="ARBA00022471"/>
    </source>
</evidence>
<comment type="similarity">
    <text evidence="2 6">Belongs to the plant self-incompatibility (S1) protein family.</text>
</comment>
<evidence type="ECO:0000256" key="5">
    <source>
        <dbReference type="ARBA" id="ARBA00022729"/>
    </source>
</evidence>
<keyword evidence="5 6" id="KW-0732">Signal</keyword>
<dbReference type="Proteomes" id="UP001497480">
    <property type="component" value="Unassembled WGS sequence"/>
</dbReference>
<proteinExistence type="inferred from homology"/>
<feature type="chain" id="PRO_5043103586" description="S-protein homolog" evidence="6">
    <location>
        <begin position="31"/>
        <end position="137"/>
    </location>
</feature>
<dbReference type="InterPro" id="IPR010264">
    <property type="entry name" value="Self-incomp_S1"/>
</dbReference>
<dbReference type="Pfam" id="PF05938">
    <property type="entry name" value="Self-incomp_S1"/>
    <property type="match status" value="1"/>
</dbReference>
<keyword evidence="8" id="KW-1185">Reference proteome</keyword>
<accession>A0AAV1X8A0</accession>
<sequence length="137" mass="16251">MDALLVNKSVLLFMLLTMFVTSQMIGGVEASFHLETRVTMTNKLSEQLTLNCQDKNHNDGVHTLQPGESHRFKFLSDFFRSRSLWFCRFNWNGADHNFDIYIQKRDSCHDYECFWEINKEGPCLIDQVLKEKKCYQW</sequence>
<reference evidence="7 8" key="1">
    <citation type="submission" date="2024-03" db="EMBL/GenBank/DDBJ databases">
        <authorList>
            <person name="Martinez-Hernandez J."/>
        </authorList>
    </citation>
    <scope>NUCLEOTIDE SEQUENCE [LARGE SCALE GENOMIC DNA]</scope>
</reference>
<evidence type="ECO:0000256" key="4">
    <source>
        <dbReference type="ARBA" id="ARBA00022525"/>
    </source>
</evidence>
<dbReference type="GO" id="GO:0005576">
    <property type="term" value="C:extracellular region"/>
    <property type="evidence" value="ECO:0007669"/>
    <property type="project" value="UniProtKB-SubCell"/>
</dbReference>
<dbReference type="PANTHER" id="PTHR31232:SF43">
    <property type="entry name" value="S-PROTEIN HOMOLOG 29-RELATED"/>
    <property type="match status" value="1"/>
</dbReference>
<keyword evidence="3 6" id="KW-0713">Self-incompatibility</keyword>